<organism evidence="1 2">
    <name type="scientific">Diplogelasinospora grovesii</name>
    <dbReference type="NCBI Taxonomy" id="303347"/>
    <lineage>
        <taxon>Eukaryota</taxon>
        <taxon>Fungi</taxon>
        <taxon>Dikarya</taxon>
        <taxon>Ascomycota</taxon>
        <taxon>Pezizomycotina</taxon>
        <taxon>Sordariomycetes</taxon>
        <taxon>Sordariomycetidae</taxon>
        <taxon>Sordariales</taxon>
        <taxon>Diplogelasinosporaceae</taxon>
        <taxon>Diplogelasinospora</taxon>
    </lineage>
</organism>
<protein>
    <submittedName>
        <fullName evidence="1">Uncharacterized protein</fullName>
    </submittedName>
</protein>
<keyword evidence="2" id="KW-1185">Reference proteome</keyword>
<reference evidence="2" key="1">
    <citation type="journal article" date="2023" name="Mol. Phylogenet. Evol.">
        <title>Genome-scale phylogeny and comparative genomics of the fungal order Sordariales.</title>
        <authorList>
            <person name="Hensen N."/>
            <person name="Bonometti L."/>
            <person name="Westerberg I."/>
            <person name="Brannstrom I.O."/>
            <person name="Guillou S."/>
            <person name="Cros-Aarteil S."/>
            <person name="Calhoun S."/>
            <person name="Haridas S."/>
            <person name="Kuo A."/>
            <person name="Mondo S."/>
            <person name="Pangilinan J."/>
            <person name="Riley R."/>
            <person name="LaButti K."/>
            <person name="Andreopoulos B."/>
            <person name="Lipzen A."/>
            <person name="Chen C."/>
            <person name="Yan M."/>
            <person name="Daum C."/>
            <person name="Ng V."/>
            <person name="Clum A."/>
            <person name="Steindorff A."/>
            <person name="Ohm R.A."/>
            <person name="Martin F."/>
            <person name="Silar P."/>
            <person name="Natvig D.O."/>
            <person name="Lalanne C."/>
            <person name="Gautier V."/>
            <person name="Ament-Velasquez S.L."/>
            <person name="Kruys A."/>
            <person name="Hutchinson M.I."/>
            <person name="Powell A.J."/>
            <person name="Barry K."/>
            <person name="Miller A.N."/>
            <person name="Grigoriev I.V."/>
            <person name="Debuchy R."/>
            <person name="Gladieux P."/>
            <person name="Hiltunen Thoren M."/>
            <person name="Johannesson H."/>
        </authorList>
    </citation>
    <scope>NUCLEOTIDE SEQUENCE [LARGE SCALE GENOMIC DNA]</scope>
    <source>
        <strain evidence="2">CBS 340.73</strain>
    </source>
</reference>
<dbReference type="EMBL" id="MU853822">
    <property type="protein sequence ID" value="KAK3938806.1"/>
    <property type="molecule type" value="Genomic_DNA"/>
</dbReference>
<dbReference type="Proteomes" id="UP001303473">
    <property type="component" value="Unassembled WGS sequence"/>
</dbReference>
<sequence>MKTMQSTAQHRSRLRRVTWCSIPVAVLSVGMAIDDSVATLVCVTAKARLLAWVLESPSHRGHASAASSRHRAAHPPLAQVTVAAAPAHLRTRKPWITYNSF</sequence>
<gene>
    <name evidence="1" type="ORF">QBC46DRAFT_389451</name>
</gene>
<comment type="caution">
    <text evidence="1">The sequence shown here is derived from an EMBL/GenBank/DDBJ whole genome shotgun (WGS) entry which is preliminary data.</text>
</comment>
<proteinExistence type="predicted"/>
<dbReference type="AlphaFoldDB" id="A0AAN6N436"/>
<evidence type="ECO:0000313" key="1">
    <source>
        <dbReference type="EMBL" id="KAK3938806.1"/>
    </source>
</evidence>
<evidence type="ECO:0000313" key="2">
    <source>
        <dbReference type="Proteomes" id="UP001303473"/>
    </source>
</evidence>
<name>A0AAN6N436_9PEZI</name>
<accession>A0AAN6N436</accession>